<feature type="transmembrane region" description="Helical" evidence="1">
    <location>
        <begin position="245"/>
        <end position="264"/>
    </location>
</feature>
<dbReference type="KEGG" id="pmar:B0X71_17880"/>
<evidence type="ECO:0000313" key="3">
    <source>
        <dbReference type="Proteomes" id="UP000188184"/>
    </source>
</evidence>
<name>A0A1Q2L401_9BACL</name>
<dbReference type="SUPFAM" id="SSF55961">
    <property type="entry name" value="Bet v1-like"/>
    <property type="match status" value="1"/>
</dbReference>
<dbReference type="InterPro" id="IPR023393">
    <property type="entry name" value="START-like_dom_sf"/>
</dbReference>
<protein>
    <recommendedName>
        <fullName evidence="4">DoxX-like family protein</fullName>
    </recommendedName>
</protein>
<dbReference type="EMBL" id="CP019640">
    <property type="protein sequence ID" value="AQQ54787.1"/>
    <property type="molecule type" value="Genomic_DNA"/>
</dbReference>
<feature type="transmembrane region" description="Helical" evidence="1">
    <location>
        <begin position="169"/>
        <end position="187"/>
    </location>
</feature>
<dbReference type="RefSeq" id="WP_077590687.1">
    <property type="nucleotide sequence ID" value="NZ_CP019640.1"/>
</dbReference>
<feature type="transmembrane region" description="Helical" evidence="1">
    <location>
        <begin position="270"/>
        <end position="290"/>
    </location>
</feature>
<dbReference type="Pfam" id="PF13781">
    <property type="entry name" value="DoxX_3"/>
    <property type="match status" value="1"/>
</dbReference>
<evidence type="ECO:0000256" key="1">
    <source>
        <dbReference type="SAM" id="Phobius"/>
    </source>
</evidence>
<dbReference type="OrthoDB" id="6199084at2"/>
<evidence type="ECO:0000313" key="2">
    <source>
        <dbReference type="EMBL" id="AQQ54787.1"/>
    </source>
</evidence>
<feature type="transmembrane region" description="Helical" evidence="1">
    <location>
        <begin position="216"/>
        <end position="233"/>
    </location>
</feature>
<dbReference type="Gene3D" id="3.30.530.20">
    <property type="match status" value="1"/>
</dbReference>
<keyword evidence="1" id="KW-0812">Transmembrane</keyword>
<sequence>MAARPIYVEIDVQAEIEKVWSYTQQPQLHEQWDLRFSSIIYNDKLPGESVQTFTYATKVMPGVRVSGWGKSKGTHEKESGEKTSALHFGTDQLISPIAEGKGYWKYIPHEKGVTFLTQYDYDVRFGWAGKVADRLFRPLMGWGTALSFDVLKRWIESGESPKTQYRRFFSFYAICFLFSFVWFYQGLVPKVITRHPLEISMLTQLAPLTGAQAAEAIFWIGIAELVFAGFWLIPKLQKYLLQLQIAVFPLLTLSALVAAPSAAIAPFNVITLNITLWVLSIIGLLLHDQLPTAKSCKRKRGKTA</sequence>
<gene>
    <name evidence="2" type="ORF">B0X71_17880</name>
</gene>
<evidence type="ECO:0008006" key="4">
    <source>
        <dbReference type="Google" id="ProtNLM"/>
    </source>
</evidence>
<dbReference type="InterPro" id="IPR025695">
    <property type="entry name" value="DoxX-like"/>
</dbReference>
<keyword evidence="1" id="KW-1133">Transmembrane helix</keyword>
<proteinExistence type="predicted"/>
<keyword evidence="3" id="KW-1185">Reference proteome</keyword>
<organism evidence="2 3">
    <name type="scientific">Planococcus lenghuensis</name>
    <dbReference type="NCBI Taxonomy" id="2213202"/>
    <lineage>
        <taxon>Bacteria</taxon>
        <taxon>Bacillati</taxon>
        <taxon>Bacillota</taxon>
        <taxon>Bacilli</taxon>
        <taxon>Bacillales</taxon>
        <taxon>Caryophanaceae</taxon>
        <taxon>Planococcus</taxon>
    </lineage>
</organism>
<dbReference type="Proteomes" id="UP000188184">
    <property type="component" value="Chromosome"/>
</dbReference>
<accession>A0A1Q2L401</accession>
<keyword evidence="1" id="KW-0472">Membrane</keyword>
<reference evidence="2 3" key="1">
    <citation type="submission" date="2017-02" db="EMBL/GenBank/DDBJ databases">
        <title>The complete genomic sequence of a novel cold adapted crude oil-degrading bacterium Planococcus qaidamina Y42.</title>
        <authorList>
            <person name="Yang R."/>
        </authorList>
    </citation>
    <scope>NUCLEOTIDE SEQUENCE [LARGE SCALE GENOMIC DNA]</scope>
    <source>
        <strain evidence="2 3">Y42</strain>
    </source>
</reference>
<dbReference type="AlphaFoldDB" id="A0A1Q2L401"/>